<sequence>MAFSHCFIKASASKILTRVMILDEAWQEVAVLLRSSATSPVTAWILRIGQGLVWQLKIDEFRTVSKG</sequence>
<gene>
    <name evidence="1" type="ORF">B2J93_5277</name>
</gene>
<name>A0A218YRL8_9HELO</name>
<accession>A0A218YRL8</accession>
<dbReference type="InParanoid" id="A0A218YRL8"/>
<dbReference type="Proteomes" id="UP000242519">
    <property type="component" value="Unassembled WGS sequence"/>
</dbReference>
<dbReference type="AlphaFoldDB" id="A0A218YRL8"/>
<reference evidence="1 2" key="1">
    <citation type="submission" date="2017-04" db="EMBL/GenBank/DDBJ databases">
        <title>Draft genome sequence of Marssonina coronaria NL1: causal agent of apple blotch.</title>
        <authorList>
            <person name="Cheng Q."/>
        </authorList>
    </citation>
    <scope>NUCLEOTIDE SEQUENCE [LARGE SCALE GENOMIC DNA]</scope>
    <source>
        <strain evidence="1 2">NL1</strain>
    </source>
</reference>
<evidence type="ECO:0000313" key="1">
    <source>
        <dbReference type="EMBL" id="OWO97464.1"/>
    </source>
</evidence>
<organism evidence="1 2">
    <name type="scientific">Diplocarpon coronariae</name>
    <dbReference type="NCBI Taxonomy" id="2795749"/>
    <lineage>
        <taxon>Eukaryota</taxon>
        <taxon>Fungi</taxon>
        <taxon>Dikarya</taxon>
        <taxon>Ascomycota</taxon>
        <taxon>Pezizomycotina</taxon>
        <taxon>Leotiomycetes</taxon>
        <taxon>Helotiales</taxon>
        <taxon>Drepanopezizaceae</taxon>
        <taxon>Diplocarpon</taxon>
    </lineage>
</organism>
<keyword evidence="2" id="KW-1185">Reference proteome</keyword>
<comment type="caution">
    <text evidence="1">The sequence shown here is derived from an EMBL/GenBank/DDBJ whole genome shotgun (WGS) entry which is preliminary data.</text>
</comment>
<proteinExistence type="predicted"/>
<evidence type="ECO:0000313" key="2">
    <source>
        <dbReference type="Proteomes" id="UP000242519"/>
    </source>
</evidence>
<dbReference type="EMBL" id="MZNU01000436">
    <property type="protein sequence ID" value="OWO97464.1"/>
    <property type="molecule type" value="Genomic_DNA"/>
</dbReference>
<protein>
    <submittedName>
        <fullName evidence="1">RagB/SusD domain protein</fullName>
    </submittedName>
</protein>